<dbReference type="eggNOG" id="ENOG502QQND">
    <property type="taxonomic scope" value="Eukaryota"/>
</dbReference>
<evidence type="ECO:0000313" key="4">
    <source>
        <dbReference type="Proteomes" id="UP000029981"/>
    </source>
</evidence>
<protein>
    <recommendedName>
        <fullName evidence="2">TRF2/HOY1 PH-like domain-containing protein</fullName>
    </recommendedName>
</protein>
<feature type="compositionally biased region" description="Polar residues" evidence="1">
    <location>
        <begin position="1"/>
        <end position="15"/>
    </location>
</feature>
<gene>
    <name evidence="3" type="ORF">Csa_1G257910</name>
</gene>
<accession>A0A0A0LTD1</accession>
<feature type="region of interest" description="Disordered" evidence="1">
    <location>
        <begin position="565"/>
        <end position="616"/>
    </location>
</feature>
<dbReference type="EMBL" id="CM002922">
    <property type="protein sequence ID" value="KGN65185.1"/>
    <property type="molecule type" value="Genomic_DNA"/>
</dbReference>
<dbReference type="OMA" id="MAPAKYS"/>
<dbReference type="Gramene" id="KGN65185">
    <property type="protein sequence ID" value="KGN65185"/>
    <property type="gene ID" value="Csa_1G257910"/>
</dbReference>
<feature type="compositionally biased region" description="Polar residues" evidence="1">
    <location>
        <begin position="165"/>
        <end position="177"/>
    </location>
</feature>
<evidence type="ECO:0000256" key="1">
    <source>
        <dbReference type="SAM" id="MobiDB-lite"/>
    </source>
</evidence>
<feature type="region of interest" description="Disordered" evidence="1">
    <location>
        <begin position="1"/>
        <end position="29"/>
    </location>
</feature>
<dbReference type="Pfam" id="PF24818">
    <property type="entry name" value="PH_TRF2_HOY1"/>
    <property type="match status" value="1"/>
</dbReference>
<feature type="domain" description="TRF2/HOY1 PH-like" evidence="2">
    <location>
        <begin position="244"/>
        <end position="362"/>
    </location>
</feature>
<keyword evidence="4" id="KW-1185">Reference proteome</keyword>
<organism evidence="3 4">
    <name type="scientific">Cucumis sativus</name>
    <name type="common">Cucumber</name>
    <dbReference type="NCBI Taxonomy" id="3659"/>
    <lineage>
        <taxon>Eukaryota</taxon>
        <taxon>Viridiplantae</taxon>
        <taxon>Streptophyta</taxon>
        <taxon>Embryophyta</taxon>
        <taxon>Tracheophyta</taxon>
        <taxon>Spermatophyta</taxon>
        <taxon>Magnoliopsida</taxon>
        <taxon>eudicotyledons</taxon>
        <taxon>Gunneridae</taxon>
        <taxon>Pentapetalae</taxon>
        <taxon>rosids</taxon>
        <taxon>fabids</taxon>
        <taxon>Cucurbitales</taxon>
        <taxon>Cucurbitaceae</taxon>
        <taxon>Benincaseae</taxon>
        <taxon>Cucumis</taxon>
    </lineage>
</organism>
<evidence type="ECO:0000259" key="2">
    <source>
        <dbReference type="Pfam" id="PF24818"/>
    </source>
</evidence>
<evidence type="ECO:0000313" key="3">
    <source>
        <dbReference type="EMBL" id="KGN65185.1"/>
    </source>
</evidence>
<dbReference type="Proteomes" id="UP000029981">
    <property type="component" value="Chromosome 1"/>
</dbReference>
<feature type="region of interest" description="Disordered" evidence="1">
    <location>
        <begin position="165"/>
        <end position="186"/>
    </location>
</feature>
<dbReference type="PANTHER" id="PTHR33494">
    <property type="entry name" value="OS02G0793800 PROTEIN"/>
    <property type="match status" value="1"/>
</dbReference>
<reference evidence="3 4" key="4">
    <citation type="journal article" date="2011" name="BMC Genomics">
        <title>RNA-Seq improves annotation of protein-coding genes in the cucumber genome.</title>
        <authorList>
            <person name="Li Z."/>
            <person name="Zhang Z."/>
            <person name="Yan P."/>
            <person name="Huang S."/>
            <person name="Fei Z."/>
            <person name="Lin K."/>
        </authorList>
    </citation>
    <scope>NUCLEOTIDE SEQUENCE [LARGE SCALE GENOMIC DNA]</scope>
    <source>
        <strain evidence="4">cv. 9930</strain>
    </source>
</reference>
<reference evidence="3 4" key="2">
    <citation type="journal article" date="2009" name="PLoS ONE">
        <title>An integrated genetic and cytogenetic map of the cucumber genome.</title>
        <authorList>
            <person name="Ren Y."/>
            <person name="Zhang Z."/>
            <person name="Liu J."/>
            <person name="Staub J.E."/>
            <person name="Han Y."/>
            <person name="Cheng Z."/>
            <person name="Li X."/>
            <person name="Lu J."/>
            <person name="Miao H."/>
            <person name="Kang H."/>
            <person name="Xie B."/>
            <person name="Gu X."/>
            <person name="Wang X."/>
            <person name="Du Y."/>
            <person name="Jin W."/>
            <person name="Huang S."/>
        </authorList>
    </citation>
    <scope>NUCLEOTIDE SEQUENCE [LARGE SCALE GENOMIC DNA]</scope>
    <source>
        <strain evidence="4">cv. 9930</strain>
    </source>
</reference>
<dbReference type="PANTHER" id="PTHR33494:SF27">
    <property type="entry name" value="ATP-DEPENDENT DNA HELICASE"/>
    <property type="match status" value="1"/>
</dbReference>
<name>A0A0A0LTD1_CUCSA</name>
<reference evidence="3 4" key="1">
    <citation type="journal article" date="2009" name="Nat. Genet.">
        <title>The genome of the cucumber, Cucumis sativus L.</title>
        <authorList>
            <person name="Huang S."/>
            <person name="Li R."/>
            <person name="Zhang Z."/>
            <person name="Li L."/>
            <person name="Gu X."/>
            <person name="Fan W."/>
            <person name="Lucas W.J."/>
            <person name="Wang X."/>
            <person name="Xie B."/>
            <person name="Ni P."/>
            <person name="Ren Y."/>
            <person name="Zhu H."/>
            <person name="Li J."/>
            <person name="Lin K."/>
            <person name="Jin W."/>
            <person name="Fei Z."/>
            <person name="Li G."/>
            <person name="Staub J."/>
            <person name="Kilian A."/>
            <person name="van der Vossen E.A."/>
            <person name="Wu Y."/>
            <person name="Guo J."/>
            <person name="He J."/>
            <person name="Jia Z."/>
            <person name="Ren Y."/>
            <person name="Tian G."/>
            <person name="Lu Y."/>
            <person name="Ruan J."/>
            <person name="Qian W."/>
            <person name="Wang M."/>
            <person name="Huang Q."/>
            <person name="Li B."/>
            <person name="Xuan Z."/>
            <person name="Cao J."/>
            <person name="Asan"/>
            <person name="Wu Z."/>
            <person name="Zhang J."/>
            <person name="Cai Q."/>
            <person name="Bai Y."/>
            <person name="Zhao B."/>
            <person name="Han Y."/>
            <person name="Li Y."/>
            <person name="Li X."/>
            <person name="Wang S."/>
            <person name="Shi Q."/>
            <person name="Liu S."/>
            <person name="Cho W.K."/>
            <person name="Kim J.Y."/>
            <person name="Xu Y."/>
            <person name="Heller-Uszynska K."/>
            <person name="Miao H."/>
            <person name="Cheng Z."/>
            <person name="Zhang S."/>
            <person name="Wu J."/>
            <person name="Yang Y."/>
            <person name="Kang H."/>
            <person name="Li M."/>
            <person name="Liang H."/>
            <person name="Ren X."/>
            <person name="Shi Z."/>
            <person name="Wen M."/>
            <person name="Jian M."/>
            <person name="Yang H."/>
            <person name="Zhang G."/>
            <person name="Yang Z."/>
            <person name="Chen R."/>
            <person name="Liu S."/>
            <person name="Li J."/>
            <person name="Ma L."/>
            <person name="Liu H."/>
            <person name="Zhou Y."/>
            <person name="Zhao J."/>
            <person name="Fang X."/>
            <person name="Li G."/>
            <person name="Fang L."/>
            <person name="Li Y."/>
            <person name="Liu D."/>
            <person name="Zheng H."/>
            <person name="Zhang Y."/>
            <person name="Qin N."/>
            <person name="Li Z."/>
            <person name="Yang G."/>
            <person name="Yang S."/>
            <person name="Bolund L."/>
            <person name="Kristiansen K."/>
            <person name="Zheng H."/>
            <person name="Li S."/>
            <person name="Zhang X."/>
            <person name="Yang H."/>
            <person name="Wang J."/>
            <person name="Sun R."/>
            <person name="Zhang B."/>
            <person name="Jiang S."/>
            <person name="Wang J."/>
            <person name="Du Y."/>
            <person name="Li S."/>
        </authorList>
    </citation>
    <scope>NUCLEOTIDE SEQUENCE [LARGE SCALE GENOMIC DNA]</scope>
    <source>
        <strain evidence="4">cv. 9930</strain>
    </source>
</reference>
<dbReference type="AlphaFoldDB" id="A0A0A0LTD1"/>
<feature type="compositionally biased region" description="Polar residues" evidence="1">
    <location>
        <begin position="603"/>
        <end position="616"/>
    </location>
</feature>
<feature type="compositionally biased region" description="Basic and acidic residues" evidence="1">
    <location>
        <begin position="579"/>
        <end position="602"/>
    </location>
</feature>
<reference evidence="3 4" key="3">
    <citation type="journal article" date="2010" name="BMC Genomics">
        <title>Transcriptome sequencing and comparative analysis of cucumber flowers with different sex types.</title>
        <authorList>
            <person name="Guo S."/>
            <person name="Zheng Y."/>
            <person name="Joung J.G."/>
            <person name="Liu S."/>
            <person name="Zhang Z."/>
            <person name="Crasta O.R."/>
            <person name="Sobral B.W."/>
            <person name="Xu Y."/>
            <person name="Huang S."/>
            <person name="Fei Z."/>
        </authorList>
    </citation>
    <scope>NUCLEOTIDE SEQUENCE [LARGE SCALE GENOMIC DNA]</scope>
    <source>
        <strain evidence="4">cv. 9930</strain>
    </source>
</reference>
<dbReference type="InterPro" id="IPR057939">
    <property type="entry name" value="TRF2_HOY1_PH"/>
</dbReference>
<sequence>MALPNNETKLPNSRQPRMLQKPSTRRRRRCRRHSLFTQSHHSHFHCILRVLIPEFTTLPLTSLSIPQHYFRNFTLFFLSNNNPVRGSFNSARVDSIGLLRRQAPMTTSALNLISSLFNSRFLDSHITLFPDKSPVKRECDDSFHHEHAQSDKRFKPDFHKQSVLRSDTLSSTSSHNNPLDEPSPLGLVLRKSPSLLDLIQMKLSQGSSTTAAGPSNAETFDFVVKAESQDATVPGTNEKLKASNFPASHLKIGRWEYKSRHEGDLVAKCYYAKHKLVWEILEGGLKSKIEIQWSDIMGLKANCPDDGPAILNVVLARQPLFFRETNPQPRKHTLWQATADFTDGEASIQREHSLQCPYGLLNKHFEKLIQCDSRLNFLSRQPEIVLGSPYFEPRASTFTLEQASIRGSEQAVNGNQSLLSAFQDVVSSTAATSLTIEQASPQMVFEPFTVKAPSPSSVMDAREIEENRSTKVTGKPINWEQIKVPGLHPSMSMSDLVNHIGHHITEQMASTKTPFVDDGSEEYQAMLDDIAQYLLSDNQLSATSDEVSLMSRVNSLCCLLQKEPVQSSQTNGENYDGPNNKDDAQLKDNAELRDGKNIEEQTHIQPTDSGSIQASAMSRKDSYGELLLHLPRIASLPKFLFDISDGDEGQD</sequence>
<proteinExistence type="predicted"/>